<evidence type="ECO:0000313" key="3">
    <source>
        <dbReference type="Proteomes" id="UP000809337"/>
    </source>
</evidence>
<dbReference type="InterPro" id="IPR011049">
    <property type="entry name" value="Serralysin-like_metalloprot_C"/>
</dbReference>
<feature type="region of interest" description="Disordered" evidence="1">
    <location>
        <begin position="1"/>
        <end position="20"/>
    </location>
</feature>
<feature type="non-terminal residue" evidence="2">
    <location>
        <position position="1"/>
    </location>
</feature>
<dbReference type="Gene3D" id="2.150.10.10">
    <property type="entry name" value="Serralysin-like metalloprotease, C-terminal"/>
    <property type="match status" value="1"/>
</dbReference>
<dbReference type="EMBL" id="JAFBWN010000059">
    <property type="protein sequence ID" value="MBM2357729.1"/>
    <property type="molecule type" value="Genomic_DNA"/>
</dbReference>
<organism evidence="2 3">
    <name type="scientific">Pseudosulfitobacter pseudonitzschiae</name>
    <dbReference type="NCBI Taxonomy" id="1402135"/>
    <lineage>
        <taxon>Bacteria</taxon>
        <taxon>Pseudomonadati</taxon>
        <taxon>Pseudomonadota</taxon>
        <taxon>Alphaproteobacteria</taxon>
        <taxon>Rhodobacterales</taxon>
        <taxon>Roseobacteraceae</taxon>
        <taxon>Pseudosulfitobacter</taxon>
    </lineage>
</organism>
<reference evidence="2" key="1">
    <citation type="submission" date="2021-01" db="EMBL/GenBank/DDBJ databases">
        <title>Diatom-associated Roseobacters Show Island Model of Population Structure.</title>
        <authorList>
            <person name="Qu L."/>
            <person name="Feng X."/>
            <person name="Chen Y."/>
            <person name="Li L."/>
            <person name="Wang X."/>
            <person name="Hu Z."/>
            <person name="Wang H."/>
            <person name="Luo H."/>
        </authorList>
    </citation>
    <scope>NUCLEOTIDE SEQUENCE</scope>
    <source>
        <strain evidence="2">SM26-45</strain>
    </source>
</reference>
<dbReference type="InterPro" id="IPR018511">
    <property type="entry name" value="Hemolysin-typ_Ca-bd_CS"/>
</dbReference>
<dbReference type="Proteomes" id="UP000809337">
    <property type="component" value="Unassembled WGS sequence"/>
</dbReference>
<gene>
    <name evidence="2" type="ORF">JQX14_24645</name>
</gene>
<evidence type="ECO:0000256" key="1">
    <source>
        <dbReference type="SAM" id="MobiDB-lite"/>
    </source>
</evidence>
<proteinExistence type="predicted"/>
<evidence type="ECO:0008006" key="4">
    <source>
        <dbReference type="Google" id="ProtNLM"/>
    </source>
</evidence>
<dbReference type="Pfam" id="PF00353">
    <property type="entry name" value="HemolysinCabind"/>
    <property type="match status" value="2"/>
</dbReference>
<dbReference type="PROSITE" id="PS00330">
    <property type="entry name" value="HEMOLYSIN_CALCIUM"/>
    <property type="match status" value="1"/>
</dbReference>
<evidence type="ECO:0000313" key="2">
    <source>
        <dbReference type="EMBL" id="MBM2357729.1"/>
    </source>
</evidence>
<dbReference type="AlphaFoldDB" id="A0A9Q2RZT3"/>
<dbReference type="NCBIfam" id="NF033510">
    <property type="entry name" value="Ca_tandemer"/>
    <property type="match status" value="1"/>
</dbReference>
<name>A0A9Q2RZT3_9RHOB</name>
<comment type="caution">
    <text evidence="2">The sequence shown here is derived from an EMBL/GenBank/DDBJ whole genome shotgun (WGS) entry which is preliminary data.</text>
</comment>
<accession>A0A9Q2RZT3</accession>
<dbReference type="InterPro" id="IPR013783">
    <property type="entry name" value="Ig-like_fold"/>
</dbReference>
<dbReference type="SUPFAM" id="SSF51120">
    <property type="entry name" value="beta-Roll"/>
    <property type="match status" value="1"/>
</dbReference>
<dbReference type="Gene3D" id="2.60.40.10">
    <property type="entry name" value="Immunoglobulins"/>
    <property type="match status" value="2"/>
</dbReference>
<dbReference type="GO" id="GO:0005509">
    <property type="term" value="F:calcium ion binding"/>
    <property type="evidence" value="ECO:0007669"/>
    <property type="project" value="InterPro"/>
</dbReference>
<protein>
    <recommendedName>
        <fullName evidence="4">Bacterial Ig-like domain-containing protein</fullName>
    </recommendedName>
</protein>
<dbReference type="RefSeq" id="WP_419556141.1">
    <property type="nucleotide sequence ID" value="NZ_JAJNGX010000059.1"/>
</dbReference>
<dbReference type="InterPro" id="IPR001343">
    <property type="entry name" value="Hemolysn_Ca-bd"/>
</dbReference>
<sequence>DEGNDVLNGGTGSDIIDGGTGNDTITGGADGITGDVLTGGAGADDFRYVNRSDSDGLVHDTITDFVSGTDQIAIEESVLQDAGGVAGSLNFIGNAPNFAQAQGAIGTTGGDGVADWVFQAGNAVEAATVWVDLNDDGVLNGLDLQIELPGVTTMQAGDLYLMDTVTPDAPTITSVTTDTGAVADDFITNDNSNVEIRVDFSNATDGTGARVGDTITLDGLPGGAQTSAPLTALDIANGFVVFTDTDAAAADGTYSLSATVNDTFGATQTSAAATQDLVIDTMVSITIDGVATDGVNDGFINAAEDDAVVANGTSDAEEGSTVTVTFDDGINPVVTATTTVDGSGNWTITAADNVDVSGLAEGNITVTAEVTDLAGNTATDNTVLEKDTLVTVSLQVNDGDGVTNAAEETSSAYFGSSSDTEGNPIVISVSGVSGGAAVGGVVASSPEASPGLYADSSDISGFGFDQGSTVTYTATVTDQAGNVATASDTTVVDRVGPQATIDNAIFNFAAGTIVFNGTFNPVDINLGNLASDGPFAGDGPTVINWDDGDASDVSIEQRGFFSSGDDDFVEGSTTVSATQLTIQLENPGGTSGPGEWGVRELLDNASLAEAAEDFLDLIAGAFEDVNGNPSVQFNDIPIGLIVSTDDLGSTALVGGSIDDVLTASNAGDTLTGNGGDDTFVLGANVLAAAIGSPSDGGDGGQGPAAATITDMDVDTESDLIQFSGTDLDAAILAANGAVTNYGSGAALNFQTYAGGTANAATNVEGTIIFDAVNSQLRIDVNGDTTWTGAEIDNNGQPNDTGDDDIIIDLTGITGTLDANDFSIV</sequence>